<dbReference type="Proteomes" id="UP001208131">
    <property type="component" value="Unassembled WGS sequence"/>
</dbReference>
<keyword evidence="1" id="KW-0812">Transmembrane</keyword>
<dbReference type="EMBL" id="JAOQJZ010000014">
    <property type="protein sequence ID" value="MCU6706610.1"/>
    <property type="molecule type" value="Genomic_DNA"/>
</dbReference>
<keyword evidence="1" id="KW-0472">Membrane</keyword>
<organism evidence="3 4">
    <name type="scientific">Hominimerdicola aceti</name>
    <dbReference type="NCBI Taxonomy" id="2981726"/>
    <lineage>
        <taxon>Bacteria</taxon>
        <taxon>Bacillati</taxon>
        <taxon>Bacillota</taxon>
        <taxon>Clostridia</taxon>
        <taxon>Eubacteriales</taxon>
        <taxon>Oscillospiraceae</taxon>
        <taxon>Hominimerdicola</taxon>
    </lineage>
</organism>
<dbReference type="Pfam" id="PF13240">
    <property type="entry name" value="Zn_Ribbon_1"/>
    <property type="match status" value="1"/>
</dbReference>
<keyword evidence="1" id="KW-1133">Transmembrane helix</keyword>
<reference evidence="3 4" key="1">
    <citation type="journal article" date="2021" name="ISME Commun">
        <title>Automated analysis of genomic sequences facilitates high-throughput and comprehensive description of bacteria.</title>
        <authorList>
            <person name="Hitch T.C.A."/>
        </authorList>
    </citation>
    <scope>NUCLEOTIDE SEQUENCE [LARGE SCALE GENOMIC DNA]</scope>
    <source>
        <strain evidence="3 4">Sanger_31</strain>
    </source>
</reference>
<feature type="domain" description="Zinc-ribbon" evidence="2">
    <location>
        <begin position="2"/>
        <end position="23"/>
    </location>
</feature>
<evidence type="ECO:0000313" key="3">
    <source>
        <dbReference type="EMBL" id="MCU6706610.1"/>
    </source>
</evidence>
<dbReference type="RefSeq" id="WP_041337444.1">
    <property type="nucleotide sequence ID" value="NZ_JAOQJZ010000014.1"/>
</dbReference>
<accession>A0AAE3IIM6</accession>
<gene>
    <name evidence="3" type="ORF">OCV57_11835</name>
</gene>
<dbReference type="AlphaFoldDB" id="A0AAE3IIM6"/>
<evidence type="ECO:0000256" key="1">
    <source>
        <dbReference type="SAM" id="Phobius"/>
    </source>
</evidence>
<feature type="transmembrane region" description="Helical" evidence="1">
    <location>
        <begin position="165"/>
        <end position="198"/>
    </location>
</feature>
<comment type="caution">
    <text evidence="3">The sequence shown here is derived from an EMBL/GenBank/DDBJ whole genome shotgun (WGS) entry which is preliminary data.</text>
</comment>
<name>A0AAE3IIM6_9FIRM</name>
<evidence type="ECO:0000259" key="2">
    <source>
        <dbReference type="Pfam" id="PF13240"/>
    </source>
</evidence>
<proteinExistence type="predicted"/>
<dbReference type="InterPro" id="IPR026870">
    <property type="entry name" value="Zinc_ribbon_dom"/>
</dbReference>
<keyword evidence="4" id="KW-1185">Reference proteome</keyword>
<protein>
    <submittedName>
        <fullName evidence="3">Zinc-ribbon domain-containing protein</fullName>
    </submittedName>
</protein>
<evidence type="ECO:0000313" key="4">
    <source>
        <dbReference type="Proteomes" id="UP001208131"/>
    </source>
</evidence>
<sequence length="250" mass="27610">MFCKKCGKKLSDNTVICPVCGEPTGMQPTPFPQPKPTGMMPPPYTPPKPTGMMPPYTPPQPPIHPDPATQVSYCRKCGAALPYGQTLCSNCQAGQLTGQNPKVITFMISLLLFYMKGEIRMEQNFIKTKLPNAILFIPFGTKRKSIPINQISSVNSNFSLNPKSFICGLVALIAAIICLGGSPAWGIILLLLAALYIIDSFTTMLVIEKTSGNVEEIPFYIMEKTKCENIEEMINQIISQRMYSTMQNNF</sequence>